<proteinExistence type="predicted"/>
<organism evidence="1 2">
    <name type="scientific">Cyclocybe aegerita</name>
    <name type="common">Black poplar mushroom</name>
    <name type="synonym">Agrocybe aegerita</name>
    <dbReference type="NCBI Taxonomy" id="1973307"/>
    <lineage>
        <taxon>Eukaryota</taxon>
        <taxon>Fungi</taxon>
        <taxon>Dikarya</taxon>
        <taxon>Basidiomycota</taxon>
        <taxon>Agaricomycotina</taxon>
        <taxon>Agaricomycetes</taxon>
        <taxon>Agaricomycetidae</taxon>
        <taxon>Agaricales</taxon>
        <taxon>Agaricineae</taxon>
        <taxon>Bolbitiaceae</taxon>
        <taxon>Cyclocybe</taxon>
    </lineage>
</organism>
<sequence>MRGHVIHFGRIAHFAAMGKEHRPTVGFQGMMATAGRCLLRLGTPTLSLIFCHSFHPSCQGALKVLSPTFSSPQALAALWDIQTYRSTISLYLQRCLAVRRLLPFA</sequence>
<gene>
    <name evidence="1" type="ORF">AAE3_LOCUS10166</name>
</gene>
<comment type="caution">
    <text evidence="1">The sequence shown here is derived from an EMBL/GenBank/DDBJ whole genome shotgun (WGS) entry which is preliminary data.</text>
</comment>
<reference evidence="1 2" key="1">
    <citation type="submission" date="2020-01" db="EMBL/GenBank/DDBJ databases">
        <authorList>
            <person name="Gupta K D."/>
        </authorList>
    </citation>
    <scope>NUCLEOTIDE SEQUENCE [LARGE SCALE GENOMIC DNA]</scope>
</reference>
<evidence type="ECO:0000313" key="1">
    <source>
        <dbReference type="EMBL" id="CAA7267995.1"/>
    </source>
</evidence>
<accession>A0A8S0W2V9</accession>
<evidence type="ECO:0000313" key="2">
    <source>
        <dbReference type="Proteomes" id="UP000467700"/>
    </source>
</evidence>
<protein>
    <submittedName>
        <fullName evidence="1">Uncharacterized protein</fullName>
    </submittedName>
</protein>
<dbReference type="Proteomes" id="UP000467700">
    <property type="component" value="Unassembled WGS sequence"/>
</dbReference>
<keyword evidence="2" id="KW-1185">Reference proteome</keyword>
<name>A0A8S0W2V9_CYCAE</name>
<dbReference type="EMBL" id="CACVBS010000064">
    <property type="protein sequence ID" value="CAA7267995.1"/>
    <property type="molecule type" value="Genomic_DNA"/>
</dbReference>
<dbReference type="AlphaFoldDB" id="A0A8S0W2V9"/>